<dbReference type="InterPro" id="IPR036236">
    <property type="entry name" value="Znf_C2H2_sf"/>
</dbReference>
<accession>A0A0R3UFK0</accession>
<evidence type="ECO:0000313" key="11">
    <source>
        <dbReference type="Proteomes" id="UP000267029"/>
    </source>
</evidence>
<dbReference type="Proteomes" id="UP000267029">
    <property type="component" value="Unassembled WGS sequence"/>
</dbReference>
<keyword evidence="4" id="KW-0863">Zinc-finger</keyword>
<dbReference type="Pfam" id="PF24056">
    <property type="entry name" value="zf-C2H2_ZFHX3"/>
    <property type="match status" value="1"/>
</dbReference>
<dbReference type="InterPro" id="IPR051968">
    <property type="entry name" value="ZnFinger_Homeobox_TR"/>
</dbReference>
<dbReference type="InterPro" id="IPR013087">
    <property type="entry name" value="Znf_C2H2_type"/>
</dbReference>
<evidence type="ECO:0000256" key="5">
    <source>
        <dbReference type="ARBA" id="ARBA00022833"/>
    </source>
</evidence>
<feature type="domain" description="C2H2-type" evidence="9">
    <location>
        <begin position="217"/>
        <end position="241"/>
    </location>
</feature>
<dbReference type="SUPFAM" id="SSF57667">
    <property type="entry name" value="beta-beta-alpha zinc fingers"/>
    <property type="match status" value="1"/>
</dbReference>
<evidence type="ECO:0000256" key="6">
    <source>
        <dbReference type="ARBA" id="ARBA00023125"/>
    </source>
</evidence>
<dbReference type="PANTHER" id="PTHR45891:SF3">
    <property type="entry name" value="ZINC FINGER PROTEIN 2"/>
    <property type="match status" value="1"/>
</dbReference>
<keyword evidence="2" id="KW-0479">Metal-binding</keyword>
<feature type="domain" description="C2H2-type" evidence="9">
    <location>
        <begin position="281"/>
        <end position="305"/>
    </location>
</feature>
<name>A0A0R3UFK0_MESCO</name>
<keyword evidence="6" id="KW-0238">DNA-binding</keyword>
<dbReference type="Gene3D" id="3.30.160.60">
    <property type="entry name" value="Classic Zinc Finger"/>
    <property type="match status" value="1"/>
</dbReference>
<evidence type="ECO:0000256" key="8">
    <source>
        <dbReference type="ARBA" id="ARBA00023242"/>
    </source>
</evidence>
<dbReference type="GO" id="GO:0000978">
    <property type="term" value="F:RNA polymerase II cis-regulatory region sequence-specific DNA binding"/>
    <property type="evidence" value="ECO:0007669"/>
    <property type="project" value="TreeGrafter"/>
</dbReference>
<evidence type="ECO:0000313" key="10">
    <source>
        <dbReference type="EMBL" id="VDD79899.1"/>
    </source>
</evidence>
<keyword evidence="7" id="KW-0371">Homeobox</keyword>
<organism evidence="10 11">
    <name type="scientific">Mesocestoides corti</name>
    <name type="common">Flatworm</name>
    <dbReference type="NCBI Taxonomy" id="53468"/>
    <lineage>
        <taxon>Eukaryota</taxon>
        <taxon>Metazoa</taxon>
        <taxon>Spiralia</taxon>
        <taxon>Lophotrochozoa</taxon>
        <taxon>Platyhelminthes</taxon>
        <taxon>Cestoda</taxon>
        <taxon>Eucestoda</taxon>
        <taxon>Cyclophyllidea</taxon>
        <taxon>Mesocestoididae</taxon>
        <taxon>Mesocestoides</taxon>
    </lineage>
</organism>
<comment type="subcellular location">
    <subcellularLocation>
        <location evidence="1">Nucleus</location>
    </subcellularLocation>
</comment>
<evidence type="ECO:0000256" key="3">
    <source>
        <dbReference type="ARBA" id="ARBA00022737"/>
    </source>
</evidence>
<evidence type="ECO:0000256" key="4">
    <source>
        <dbReference type="ARBA" id="ARBA00022771"/>
    </source>
</evidence>
<reference evidence="10 11" key="1">
    <citation type="submission" date="2018-10" db="EMBL/GenBank/DDBJ databases">
        <authorList>
            <consortium name="Pathogen Informatics"/>
        </authorList>
    </citation>
    <scope>NUCLEOTIDE SEQUENCE [LARGE SCALE GENOMIC DNA]</scope>
</reference>
<dbReference type="AlphaFoldDB" id="A0A0R3UFK0"/>
<dbReference type="GO" id="GO:0000981">
    <property type="term" value="F:DNA-binding transcription factor activity, RNA polymerase II-specific"/>
    <property type="evidence" value="ECO:0007669"/>
    <property type="project" value="TreeGrafter"/>
</dbReference>
<proteinExistence type="predicted"/>
<evidence type="ECO:0000256" key="7">
    <source>
        <dbReference type="ARBA" id="ARBA00023155"/>
    </source>
</evidence>
<dbReference type="PANTHER" id="PTHR45891">
    <property type="entry name" value="ZINC FINGER HOMEOBOX PROTEIN"/>
    <property type="match status" value="1"/>
</dbReference>
<dbReference type="GO" id="GO:0008270">
    <property type="term" value="F:zinc ion binding"/>
    <property type="evidence" value="ECO:0007669"/>
    <property type="project" value="UniProtKB-KW"/>
</dbReference>
<dbReference type="EMBL" id="UXSR01005221">
    <property type="protein sequence ID" value="VDD79899.1"/>
    <property type="molecule type" value="Genomic_DNA"/>
</dbReference>
<feature type="domain" description="C2H2-type" evidence="9">
    <location>
        <begin position="173"/>
        <end position="194"/>
    </location>
</feature>
<keyword evidence="11" id="KW-1185">Reference proteome</keyword>
<sequence>MADASGIKLNVALGAGTPKTVSPLPTSPEAGTGNAGCIYCLAKVGHPRLGRGESYACGYKPYRCEICNYSTVTKGNLAIHEQSDRHLNNVQEYDQQQKLNCNREVNEQGPPNSSIAHSVAHRILRSSPLTQSPVSTWVRSHSALNDPLNTNISNTNVNGVCSVSLLEVADHPLVCQVCGVFSTDSVEELVRHAEQNRIPLNLDCANQQVTSHSDGAWHCFLCVYRSPLKANFQLHCKTEKHAQRLSLLLHIWEGRAGVSPPLSTSPFLLSPPAKGSAYSQLRCLPCDFSTCSVHRMRVHCQMPAHILLVEAFSAIMRHRDQLTSLTTTSDCESMVPKAKVMYTCRTCGVTRASVMEIIHHLQSTNPCVSLWLLGPMDHPHLIMIKARKKEN</sequence>
<evidence type="ECO:0000256" key="1">
    <source>
        <dbReference type="ARBA" id="ARBA00004123"/>
    </source>
</evidence>
<dbReference type="SMART" id="SM00355">
    <property type="entry name" value="ZnF_C2H2"/>
    <property type="match status" value="4"/>
</dbReference>
<dbReference type="FunFam" id="3.30.160.60:FF:000081">
    <property type="entry name" value="Zinc finger homeobox protein 4"/>
    <property type="match status" value="1"/>
</dbReference>
<dbReference type="OrthoDB" id="6417226at2759"/>
<evidence type="ECO:0000256" key="2">
    <source>
        <dbReference type="ARBA" id="ARBA00022723"/>
    </source>
</evidence>
<feature type="domain" description="C2H2-type" evidence="9">
    <location>
        <begin position="62"/>
        <end position="86"/>
    </location>
</feature>
<gene>
    <name evidence="10" type="ORF">MCOS_LOCUS5902</name>
</gene>
<keyword evidence="5" id="KW-0862">Zinc</keyword>
<dbReference type="GO" id="GO:0005634">
    <property type="term" value="C:nucleus"/>
    <property type="evidence" value="ECO:0007669"/>
    <property type="project" value="UniProtKB-SubCell"/>
</dbReference>
<protein>
    <recommendedName>
        <fullName evidence="9">C2H2-type domain-containing protein</fullName>
    </recommendedName>
</protein>
<evidence type="ECO:0000259" key="9">
    <source>
        <dbReference type="SMART" id="SM00355"/>
    </source>
</evidence>
<keyword evidence="8" id="KW-0539">Nucleus</keyword>
<keyword evidence="3" id="KW-0677">Repeat</keyword>
<dbReference type="STRING" id="53468.A0A0R3UFK0"/>